<sequence>MQTYGAKSSSGFGTYGQLVWVSTWPYSFKVYSNWFKLVGPIQWNLIKKSYSFQEQLGVHAKSPDFEDSSLIFA</sequence>
<reference evidence="1 2" key="1">
    <citation type="submission" date="2020-08" db="EMBL/GenBank/DDBJ databases">
        <authorList>
            <person name="Koutsovoulos G."/>
            <person name="Danchin GJ E."/>
        </authorList>
    </citation>
    <scope>NUCLEOTIDE SEQUENCE [LARGE SCALE GENOMIC DNA]</scope>
</reference>
<comment type="caution">
    <text evidence="1">The sequence shown here is derived from an EMBL/GenBank/DDBJ whole genome shotgun (WGS) entry which is preliminary data.</text>
</comment>
<evidence type="ECO:0000313" key="2">
    <source>
        <dbReference type="Proteomes" id="UP000580250"/>
    </source>
</evidence>
<protein>
    <submittedName>
        <fullName evidence="1">Uncharacterized protein</fullName>
    </submittedName>
</protein>
<name>A0A6V7X3A9_MELEN</name>
<proteinExistence type="predicted"/>
<dbReference type="EMBL" id="CAJEWN010001056">
    <property type="protein sequence ID" value="CAD2193774.1"/>
    <property type="molecule type" value="Genomic_DNA"/>
</dbReference>
<dbReference type="Proteomes" id="UP000580250">
    <property type="component" value="Unassembled WGS sequence"/>
</dbReference>
<gene>
    <name evidence="1" type="ORF">MENT_LOCUS46743</name>
</gene>
<organism evidence="1 2">
    <name type="scientific">Meloidogyne enterolobii</name>
    <name type="common">Root-knot nematode worm</name>
    <name type="synonym">Meloidogyne mayaguensis</name>
    <dbReference type="NCBI Taxonomy" id="390850"/>
    <lineage>
        <taxon>Eukaryota</taxon>
        <taxon>Metazoa</taxon>
        <taxon>Ecdysozoa</taxon>
        <taxon>Nematoda</taxon>
        <taxon>Chromadorea</taxon>
        <taxon>Rhabditida</taxon>
        <taxon>Tylenchina</taxon>
        <taxon>Tylenchomorpha</taxon>
        <taxon>Tylenchoidea</taxon>
        <taxon>Meloidogynidae</taxon>
        <taxon>Meloidogyninae</taxon>
        <taxon>Meloidogyne</taxon>
    </lineage>
</organism>
<accession>A0A6V7X3A9</accession>
<dbReference type="AlphaFoldDB" id="A0A6V7X3A9"/>
<evidence type="ECO:0000313" key="1">
    <source>
        <dbReference type="EMBL" id="CAD2193774.1"/>
    </source>
</evidence>